<feature type="compositionally biased region" description="Basic and acidic residues" evidence="2">
    <location>
        <begin position="757"/>
        <end position="777"/>
    </location>
</feature>
<keyword evidence="3" id="KW-0812">Transmembrane</keyword>
<accession>A0ABM4B800</accession>
<keyword evidence="6" id="KW-1185">Reference proteome</keyword>
<evidence type="ECO:0000256" key="3">
    <source>
        <dbReference type="SAM" id="Phobius"/>
    </source>
</evidence>
<feature type="region of interest" description="Disordered" evidence="2">
    <location>
        <begin position="757"/>
        <end position="784"/>
    </location>
</feature>
<dbReference type="GeneID" id="136075522"/>
<evidence type="ECO:0000313" key="6">
    <source>
        <dbReference type="Proteomes" id="UP001652625"/>
    </source>
</evidence>
<dbReference type="InterPro" id="IPR003599">
    <property type="entry name" value="Ig_sub"/>
</dbReference>
<dbReference type="InterPro" id="IPR003598">
    <property type="entry name" value="Ig_sub2"/>
</dbReference>
<gene>
    <name evidence="7" type="primary">LOC136075522</name>
</gene>
<sequence>MYELLILCYCILRILSLQFYSNPASEVYSIIGNNVYLSWHYNTEEIIRVKYGILDESNFFTKILVSVTNGKLVQNFPDKAILVNDVFILKNVSVLDNGVYQCEVMYANETIFSDTKLTVVDITLVNNTVSNPTPIEFTTVSLCSIVVGNIFPELKWYLGNIPVTNGVSTTLIESRNESMTIAFKLVIDKVEKRFQSIELRLELPWIPEQKLTSFTLMVKYSPSNSTLFFKNVTSNIISDGLSVTLVCTSEAYPPSTYTIKHDFNVIANSSSGILNIVSFSFQDEGVYECTPSNEIGVGAKRKIELFYGVAPVFLNESETINVNAGKSLDLYFVFISNPNASYQLYFKNNELTSLSSSYYVTVQSIFSKAKYTNVVKISIRNVLPENYGNFSCKAKNVIGEKVSAIFLNVSYPLQFPSNLKLKNTTINVGAMFSLECYAFVNPGFVDFAWLKNDQPFKNKSLLAFYNATLQDAGMYTCVATDGVQSINRTIYLGVAYSPFIYSYSKDQTLTVGETGKLFCFARGYPQPIVQWYKTGIFRALFTGQNITIGATVSGLFTYICVCKNVVGENRIEVTIKVVEKITKSKNTWIVPVFVTTILAILILIVFFIILRYSKWCTYSEKTLDAQSLNDSRNKSLILNPMYAEEARSYPVFQPNYTHSSVHQTLGIDTFNSRKSWDVQVMVSGIMNIYDVEDLAQDTFQDATDCDLIPILFDSKMNNDNDIFFKSKLIINQGFESELNEWIEQNNFTDSLHVETRSPDSLHVETRSPDSLHVETRSPESNLDSTKKISYECSGSLKDISDFDYNRKVSEISSYSIQKTTNSNLEFTRKVSDSNLDFLKKTLDSDSNSFEKVLSDKESLISKNTSTDIIKPLDKIGNKDIRVRFSSFVEEIGNDISEKEEDYNEHDFDTFQEIEDEFNQLDSDRKTDINEEFNIDEVEKFVDDLFDFK</sequence>
<evidence type="ECO:0000259" key="5">
    <source>
        <dbReference type="PROSITE" id="PS50835"/>
    </source>
</evidence>
<dbReference type="InterPro" id="IPR036179">
    <property type="entry name" value="Ig-like_dom_sf"/>
</dbReference>
<feature type="chain" id="PRO_5046257037" evidence="4">
    <location>
        <begin position="17"/>
        <end position="948"/>
    </location>
</feature>
<feature type="transmembrane region" description="Helical" evidence="3">
    <location>
        <begin position="588"/>
        <end position="610"/>
    </location>
</feature>
<keyword evidence="3" id="KW-0472">Membrane</keyword>
<evidence type="ECO:0000256" key="4">
    <source>
        <dbReference type="SAM" id="SignalP"/>
    </source>
</evidence>
<evidence type="ECO:0000256" key="1">
    <source>
        <dbReference type="ARBA" id="ARBA00023319"/>
    </source>
</evidence>
<dbReference type="CDD" id="cd00096">
    <property type="entry name" value="Ig"/>
    <property type="match status" value="1"/>
</dbReference>
<evidence type="ECO:0000256" key="2">
    <source>
        <dbReference type="SAM" id="MobiDB-lite"/>
    </source>
</evidence>
<dbReference type="PROSITE" id="PS50835">
    <property type="entry name" value="IG_LIKE"/>
    <property type="match status" value="3"/>
</dbReference>
<dbReference type="PANTHER" id="PTHR10075">
    <property type="entry name" value="BASIGIN RELATED"/>
    <property type="match status" value="1"/>
</dbReference>
<keyword evidence="4" id="KW-0732">Signal</keyword>
<dbReference type="Pfam" id="PF13895">
    <property type="entry name" value="Ig_2"/>
    <property type="match status" value="1"/>
</dbReference>
<dbReference type="InterPro" id="IPR007110">
    <property type="entry name" value="Ig-like_dom"/>
</dbReference>
<name>A0ABM4B800_HYDVU</name>
<dbReference type="Proteomes" id="UP001652625">
    <property type="component" value="Chromosome 01"/>
</dbReference>
<dbReference type="SUPFAM" id="SSF48726">
    <property type="entry name" value="Immunoglobulin"/>
    <property type="match status" value="5"/>
</dbReference>
<organism evidence="6 7">
    <name type="scientific">Hydra vulgaris</name>
    <name type="common">Hydra</name>
    <name type="synonym">Hydra attenuata</name>
    <dbReference type="NCBI Taxonomy" id="6087"/>
    <lineage>
        <taxon>Eukaryota</taxon>
        <taxon>Metazoa</taxon>
        <taxon>Cnidaria</taxon>
        <taxon>Hydrozoa</taxon>
        <taxon>Hydroidolina</taxon>
        <taxon>Anthoathecata</taxon>
        <taxon>Aplanulata</taxon>
        <taxon>Hydridae</taxon>
        <taxon>Hydra</taxon>
    </lineage>
</organism>
<dbReference type="InterPro" id="IPR013783">
    <property type="entry name" value="Ig-like_fold"/>
</dbReference>
<reference evidence="7" key="2">
    <citation type="submission" date="2025-08" db="UniProtKB">
        <authorList>
            <consortium name="RefSeq"/>
        </authorList>
    </citation>
    <scope>IDENTIFICATION</scope>
</reference>
<feature type="domain" description="Ig-like" evidence="5">
    <location>
        <begin position="498"/>
        <end position="576"/>
    </location>
</feature>
<dbReference type="PANTHER" id="PTHR10075:SF14">
    <property type="entry name" value="CELL ADHESION MOLECULE DSCAM2-RELATED"/>
    <property type="match status" value="1"/>
</dbReference>
<dbReference type="SMART" id="SM00408">
    <property type="entry name" value="IGc2"/>
    <property type="match status" value="3"/>
</dbReference>
<protein>
    <submittedName>
        <fullName evidence="7">Hemicentin-2-like isoform X1</fullName>
    </submittedName>
</protein>
<reference evidence="6" key="1">
    <citation type="submission" date="2025-05" db="UniProtKB">
        <authorList>
            <consortium name="RefSeq"/>
        </authorList>
    </citation>
    <scope>NUCLEOTIDE SEQUENCE [LARGE SCALE GENOMIC DNA]</scope>
</reference>
<keyword evidence="3" id="KW-1133">Transmembrane helix</keyword>
<dbReference type="RefSeq" id="XP_065644983.1">
    <property type="nucleotide sequence ID" value="XM_065788911.1"/>
</dbReference>
<feature type="domain" description="Ig-like" evidence="5">
    <location>
        <begin position="222"/>
        <end position="304"/>
    </location>
</feature>
<evidence type="ECO:0000313" key="7">
    <source>
        <dbReference type="RefSeq" id="XP_065644983.1"/>
    </source>
</evidence>
<feature type="domain" description="Ig-like" evidence="5">
    <location>
        <begin position="416"/>
        <end position="491"/>
    </location>
</feature>
<dbReference type="Pfam" id="PF13927">
    <property type="entry name" value="Ig_3"/>
    <property type="match status" value="1"/>
</dbReference>
<dbReference type="SMART" id="SM00409">
    <property type="entry name" value="IG"/>
    <property type="match status" value="5"/>
</dbReference>
<proteinExistence type="predicted"/>
<keyword evidence="1" id="KW-0393">Immunoglobulin domain</keyword>
<feature type="signal peptide" evidence="4">
    <location>
        <begin position="1"/>
        <end position="16"/>
    </location>
</feature>
<dbReference type="Gene3D" id="2.60.40.10">
    <property type="entry name" value="Immunoglobulins"/>
    <property type="match status" value="4"/>
</dbReference>